<dbReference type="Proteomes" id="UP000189437">
    <property type="component" value="Unassembled WGS sequence"/>
</dbReference>
<dbReference type="GO" id="GO:0004359">
    <property type="term" value="F:glutaminase activity"/>
    <property type="evidence" value="ECO:0007669"/>
    <property type="project" value="UniProtKB-UniRule"/>
</dbReference>
<dbReference type="InterPro" id="IPR029062">
    <property type="entry name" value="Class_I_gatase-like"/>
</dbReference>
<evidence type="ECO:0000256" key="8">
    <source>
        <dbReference type="ARBA" id="ARBA00054599"/>
    </source>
</evidence>
<evidence type="ECO:0000256" key="2">
    <source>
        <dbReference type="ARBA" id="ARBA00022801"/>
    </source>
</evidence>
<evidence type="ECO:0000256" key="12">
    <source>
        <dbReference type="PIRSR" id="PIRSR005639-2"/>
    </source>
</evidence>
<evidence type="ECO:0000313" key="13">
    <source>
        <dbReference type="EMBL" id="OOF35691.1"/>
    </source>
</evidence>
<evidence type="ECO:0000256" key="10">
    <source>
        <dbReference type="HAMAP-Rule" id="MF_01615"/>
    </source>
</evidence>
<dbReference type="PROSITE" id="PS51130">
    <property type="entry name" value="PDXT_SNO_2"/>
    <property type="match status" value="1"/>
</dbReference>
<proteinExistence type="inferred from homology"/>
<comment type="similarity">
    <text evidence="1 10">Belongs to the glutaminase PdxT/SNO family.</text>
</comment>
<dbReference type="NCBIfam" id="TIGR03800">
    <property type="entry name" value="PLP_synth_Pdx2"/>
    <property type="match status" value="1"/>
</dbReference>
<dbReference type="PANTHER" id="PTHR31559:SF0">
    <property type="entry name" value="PYRIDOXAL 5'-PHOSPHATE SYNTHASE SUBUNIT SNO1-RELATED"/>
    <property type="match status" value="1"/>
</dbReference>
<comment type="catalytic activity">
    <reaction evidence="7 10">
        <text>L-glutamine + H2O = L-glutamate + NH4(+)</text>
        <dbReference type="Rhea" id="RHEA:15889"/>
        <dbReference type="ChEBI" id="CHEBI:15377"/>
        <dbReference type="ChEBI" id="CHEBI:28938"/>
        <dbReference type="ChEBI" id="CHEBI:29985"/>
        <dbReference type="ChEBI" id="CHEBI:58359"/>
        <dbReference type="EC" id="3.5.1.2"/>
    </reaction>
</comment>
<dbReference type="EC" id="4.3.3.6" evidence="10"/>
<evidence type="ECO:0000256" key="3">
    <source>
        <dbReference type="ARBA" id="ARBA00022898"/>
    </source>
</evidence>
<evidence type="ECO:0000256" key="11">
    <source>
        <dbReference type="PIRSR" id="PIRSR005639-1"/>
    </source>
</evidence>
<dbReference type="AlphaFoldDB" id="A0A1V3I6P0"/>
<evidence type="ECO:0000256" key="5">
    <source>
        <dbReference type="ARBA" id="ARBA00023239"/>
    </source>
</evidence>
<dbReference type="Pfam" id="PF01174">
    <property type="entry name" value="SNO"/>
    <property type="match status" value="1"/>
</dbReference>
<dbReference type="PROSITE" id="PS51273">
    <property type="entry name" value="GATASE_TYPE_1"/>
    <property type="match status" value="1"/>
</dbReference>
<dbReference type="InterPro" id="IPR021196">
    <property type="entry name" value="PdxT/SNO_CS"/>
</dbReference>
<evidence type="ECO:0000256" key="1">
    <source>
        <dbReference type="ARBA" id="ARBA00008345"/>
    </source>
</evidence>
<dbReference type="PIRSF" id="PIRSF005639">
    <property type="entry name" value="Glut_amidoT_SNO"/>
    <property type="match status" value="1"/>
</dbReference>
<comment type="caution">
    <text evidence="13">The sequence shown here is derived from an EMBL/GenBank/DDBJ whole genome shotgun (WGS) entry which is preliminary data.</text>
</comment>
<feature type="active site" description="Charge relay system" evidence="10 11">
    <location>
        <position position="178"/>
    </location>
</feature>
<dbReference type="GO" id="GO:0006543">
    <property type="term" value="P:L-glutamine catabolic process"/>
    <property type="evidence" value="ECO:0007669"/>
    <property type="project" value="UniProtKB-UniRule"/>
</dbReference>
<dbReference type="GO" id="GO:1903600">
    <property type="term" value="C:glutaminase complex"/>
    <property type="evidence" value="ECO:0007669"/>
    <property type="project" value="TreeGrafter"/>
</dbReference>
<dbReference type="PANTHER" id="PTHR31559">
    <property type="entry name" value="PYRIDOXAL 5'-PHOSPHATE SYNTHASE SUBUNIT SNO"/>
    <property type="match status" value="1"/>
</dbReference>
<keyword evidence="3 10" id="KW-0663">Pyridoxal phosphate</keyword>
<reference evidence="13 14" key="1">
    <citation type="submission" date="2016-10" db="EMBL/GenBank/DDBJ databases">
        <title>Rodentibacter gen. nov. and new species.</title>
        <authorList>
            <person name="Christensen H."/>
        </authorList>
    </citation>
    <scope>NUCLEOTIDE SEQUENCE [LARGE SCALE GENOMIC DNA]</scope>
    <source>
        <strain evidence="13 14">Ac69</strain>
    </source>
</reference>
<dbReference type="Gene3D" id="3.40.50.880">
    <property type="match status" value="1"/>
</dbReference>
<comment type="function">
    <text evidence="8 10">Catalyzes the hydrolysis of glutamine to glutamate and ammonia as part of the biosynthesis of pyridoxal 5'-phosphate. The resulting ammonia molecule is channeled to the active site of PdxS.</text>
</comment>
<evidence type="ECO:0000313" key="14">
    <source>
        <dbReference type="Proteomes" id="UP000189437"/>
    </source>
</evidence>
<evidence type="ECO:0000256" key="7">
    <source>
        <dbReference type="ARBA" id="ARBA00049534"/>
    </source>
</evidence>
<feature type="active site" description="Charge relay system" evidence="10 11">
    <location>
        <position position="176"/>
    </location>
</feature>
<dbReference type="EC" id="3.5.1.2" evidence="10"/>
<gene>
    <name evidence="10" type="primary">pdxT</name>
    <name evidence="13" type="ORF">BKK48_09000</name>
</gene>
<dbReference type="CDD" id="cd01749">
    <property type="entry name" value="GATase1_PB"/>
    <property type="match status" value="1"/>
</dbReference>
<dbReference type="InterPro" id="IPR002161">
    <property type="entry name" value="PdxT/SNO"/>
</dbReference>
<name>A0A1V3I6P0_9PAST</name>
<dbReference type="GO" id="GO:0005829">
    <property type="term" value="C:cytosol"/>
    <property type="evidence" value="ECO:0007669"/>
    <property type="project" value="TreeGrafter"/>
</dbReference>
<dbReference type="GO" id="GO:0042823">
    <property type="term" value="P:pyridoxal phosphate biosynthetic process"/>
    <property type="evidence" value="ECO:0007669"/>
    <property type="project" value="UniProtKB-UniRule"/>
</dbReference>
<keyword evidence="5 10" id="KW-0456">Lyase</keyword>
<dbReference type="OrthoDB" id="9810320at2"/>
<dbReference type="STRING" id="1908258.BKK48_09000"/>
<evidence type="ECO:0000256" key="9">
    <source>
        <dbReference type="ARBA" id="ARBA00064749"/>
    </source>
</evidence>
<dbReference type="GO" id="GO:0016740">
    <property type="term" value="F:transferase activity"/>
    <property type="evidence" value="ECO:0007669"/>
    <property type="project" value="UniProtKB-KW"/>
</dbReference>
<feature type="binding site" evidence="10 12">
    <location>
        <begin position="139"/>
        <end position="140"/>
    </location>
    <ligand>
        <name>L-glutamine</name>
        <dbReference type="ChEBI" id="CHEBI:58359"/>
    </ligand>
</feature>
<dbReference type="RefSeq" id="WP_077428015.1">
    <property type="nucleotide sequence ID" value="NZ_MLHH01000026.1"/>
</dbReference>
<keyword evidence="2 10" id="KW-0378">Hydrolase</keyword>
<feature type="binding site" evidence="10 12">
    <location>
        <position position="111"/>
    </location>
    <ligand>
        <name>L-glutamine</name>
        <dbReference type="ChEBI" id="CHEBI:58359"/>
    </ligand>
</feature>
<dbReference type="GO" id="GO:0008614">
    <property type="term" value="P:pyridoxine metabolic process"/>
    <property type="evidence" value="ECO:0007669"/>
    <property type="project" value="TreeGrafter"/>
</dbReference>
<dbReference type="PROSITE" id="PS01236">
    <property type="entry name" value="PDXT_SNO_1"/>
    <property type="match status" value="1"/>
</dbReference>
<dbReference type="UniPathway" id="UPA00245"/>
<dbReference type="GO" id="GO:0036381">
    <property type="term" value="F:pyridoxal 5'-phosphate synthase (glutamine hydrolysing) activity"/>
    <property type="evidence" value="ECO:0007669"/>
    <property type="project" value="UniProtKB-UniRule"/>
</dbReference>
<dbReference type="EMBL" id="MLHH01000026">
    <property type="protein sequence ID" value="OOF35691.1"/>
    <property type="molecule type" value="Genomic_DNA"/>
</dbReference>
<dbReference type="FunFam" id="3.40.50.880:FF:000010">
    <property type="entry name" value="uncharacterized protein LOC100176842 isoform X2"/>
    <property type="match status" value="1"/>
</dbReference>
<protein>
    <recommendedName>
        <fullName evidence="10">Pyridoxal 5'-phosphate synthase subunit PdxT</fullName>
        <ecNumber evidence="10">4.3.3.6</ecNumber>
    </recommendedName>
    <alternativeName>
        <fullName evidence="10">Pdx2</fullName>
    </alternativeName>
    <alternativeName>
        <fullName evidence="10">Pyridoxal 5'-phosphate synthase glutaminase subunit</fullName>
        <ecNumber evidence="10">3.5.1.2</ecNumber>
    </alternativeName>
</protein>
<accession>A0A1V3I6P0</accession>
<evidence type="ECO:0000256" key="4">
    <source>
        <dbReference type="ARBA" id="ARBA00022962"/>
    </source>
</evidence>
<comment type="pathway">
    <text evidence="10">Cofactor biosynthesis; pyridoxal 5'-phosphate biosynthesis.</text>
</comment>
<comment type="subunit">
    <text evidence="9 10">In the presence of PdxS, forms a dodecamer of heterodimers. Only shows activity in the heterodimer.</text>
</comment>
<organism evidence="13 14">
    <name type="scientific">Rodentibacter heidelbergensis</name>
    <dbReference type="NCBI Taxonomy" id="1908258"/>
    <lineage>
        <taxon>Bacteria</taxon>
        <taxon>Pseudomonadati</taxon>
        <taxon>Pseudomonadota</taxon>
        <taxon>Gammaproteobacteria</taxon>
        <taxon>Pasteurellales</taxon>
        <taxon>Pasteurellaceae</taxon>
        <taxon>Rodentibacter</taxon>
    </lineage>
</organism>
<keyword evidence="13" id="KW-0808">Transferase</keyword>
<feature type="binding site" evidence="10 12">
    <location>
        <begin position="52"/>
        <end position="54"/>
    </location>
    <ligand>
        <name>L-glutamine</name>
        <dbReference type="ChEBI" id="CHEBI:58359"/>
    </ligand>
</feature>
<keyword evidence="14" id="KW-1185">Reference proteome</keyword>
<evidence type="ECO:0000256" key="6">
    <source>
        <dbReference type="ARBA" id="ARBA00047992"/>
    </source>
</evidence>
<sequence>MKSYANLTVGVLALQGAVSEHCLQIEQLGAKSMMVKNPEDLTLCDGLVLPGGESTAIGKLMRKNGLFEAIKTFHAQGKGILGTCAGMILLAKQLKDDPTVHLGLMDIEVQRNAFGRQVDSFQTDLAVSGLADTFPAVFIRAPYIVNFNREKVESLAEFDGNTVLARQDNLLACAFHPELTANTAVMELFLGMLR</sequence>
<dbReference type="HAMAP" id="MF_01615">
    <property type="entry name" value="PdxT"/>
    <property type="match status" value="1"/>
</dbReference>
<feature type="active site" description="Nucleophile" evidence="10 11">
    <location>
        <position position="84"/>
    </location>
</feature>
<keyword evidence="4 10" id="KW-0315">Glutamine amidotransferase</keyword>
<dbReference type="SUPFAM" id="SSF52317">
    <property type="entry name" value="Class I glutamine amidotransferase-like"/>
    <property type="match status" value="1"/>
</dbReference>
<comment type="catalytic activity">
    <reaction evidence="6 10">
        <text>aldehydo-D-ribose 5-phosphate + D-glyceraldehyde 3-phosphate + L-glutamine = pyridoxal 5'-phosphate + L-glutamate + phosphate + 3 H2O + H(+)</text>
        <dbReference type="Rhea" id="RHEA:31507"/>
        <dbReference type="ChEBI" id="CHEBI:15377"/>
        <dbReference type="ChEBI" id="CHEBI:15378"/>
        <dbReference type="ChEBI" id="CHEBI:29985"/>
        <dbReference type="ChEBI" id="CHEBI:43474"/>
        <dbReference type="ChEBI" id="CHEBI:58273"/>
        <dbReference type="ChEBI" id="CHEBI:58359"/>
        <dbReference type="ChEBI" id="CHEBI:59776"/>
        <dbReference type="ChEBI" id="CHEBI:597326"/>
        <dbReference type="EC" id="4.3.3.6"/>
    </reaction>
</comment>